<comment type="caution">
    <text evidence="2">The sequence shown here is derived from an EMBL/GenBank/DDBJ whole genome shotgun (WGS) entry which is preliminary data.</text>
</comment>
<feature type="region of interest" description="Disordered" evidence="1">
    <location>
        <begin position="758"/>
        <end position="793"/>
    </location>
</feature>
<reference evidence="2" key="1">
    <citation type="journal article" date="2019" name="Sci. Rep.">
        <title>Draft genome of Tanacetum cinerariifolium, the natural source of mosquito coil.</title>
        <authorList>
            <person name="Yamashiro T."/>
            <person name="Shiraishi A."/>
            <person name="Satake H."/>
            <person name="Nakayama K."/>
        </authorList>
    </citation>
    <scope>NUCLEOTIDE SEQUENCE</scope>
</reference>
<gene>
    <name evidence="2" type="ORF">Tci_006841</name>
</gene>
<name>A0A6L2JCV9_TANCI</name>
<sequence length="793" mass="88755">MKENLFNQNLIVIQDVENLSDNKLSSKILSSNYRAQHVRDNEYCSLNEGQTSSKLRLPYQKNVIIGHDSAIRGCVAHNIGCGTYSGIPSTEYCVGTYERDSNCNAYIGLGMITQPFGKRCTLDFGNAEVRAPYVGENDVVCGPSYPLYKSQISLNFENPKAHVSSVSDNLIRTSAISDPGQFGTYVTHLLDSDSMHQLPCIPTVENLVSNIATGMSHIIMDDQCKKHNVEKETQLNHYPSVLAANGLSTVPKVASDASEGFDQIIDFLNASSIKYALTVNPNIYVSCIKQFWTSVSVKKINDVTRLQALVDKKKVIITEATIRDALHLDDAESIDCLPNEEIFTELSRMGLVRNVDSSTKVYMYPQFLQLMIRAQVGDLSLYSTKYSSPALTQKVFANMRNVGKGFFRVDTPLFEGIIVAQQADEGATEVNVNDVPAAGVADEGDASVAIDDVLAADAEISMDLLHTLLDTCTTLTRRVEHLEQDKITQTLEITKLKQRVKMLEMRNKLKVSKLRRFKKVGTLQRVDTSEDTVMDDVFKQGRIIANMDADKDITLKDVTDIAKEVIVDAEIEENADVQGRQAESQAQIYQIDLEHVDKVLSMQDDKLEPAELQEVVEVVTTTKLMTKVVIAASATITAADIPITAAAPTLTTAPSATRRRNGVIMVHEPKPLKMKTQIEQDEAYARELEAELSKNIDWDEVIEQVQRKEKEDNVVMRNMAGFKMDYFKGMTYDDIRPIFEKKFNSNIAFLVKTKEQMEEEDSRALRRKVESSEDKAAKKQKLDKEVEELRKHL</sequence>
<organism evidence="2">
    <name type="scientific">Tanacetum cinerariifolium</name>
    <name type="common">Dalmatian daisy</name>
    <name type="synonym">Chrysanthemum cinerariifolium</name>
    <dbReference type="NCBI Taxonomy" id="118510"/>
    <lineage>
        <taxon>Eukaryota</taxon>
        <taxon>Viridiplantae</taxon>
        <taxon>Streptophyta</taxon>
        <taxon>Embryophyta</taxon>
        <taxon>Tracheophyta</taxon>
        <taxon>Spermatophyta</taxon>
        <taxon>Magnoliopsida</taxon>
        <taxon>eudicotyledons</taxon>
        <taxon>Gunneridae</taxon>
        <taxon>Pentapetalae</taxon>
        <taxon>asterids</taxon>
        <taxon>campanulids</taxon>
        <taxon>Asterales</taxon>
        <taxon>Asteraceae</taxon>
        <taxon>Asteroideae</taxon>
        <taxon>Anthemideae</taxon>
        <taxon>Anthemidinae</taxon>
        <taxon>Tanacetum</taxon>
    </lineage>
</organism>
<evidence type="ECO:0000256" key="1">
    <source>
        <dbReference type="SAM" id="MobiDB-lite"/>
    </source>
</evidence>
<accession>A0A6L2JCV9</accession>
<dbReference type="AlphaFoldDB" id="A0A6L2JCV9"/>
<dbReference type="EMBL" id="BKCJ010000626">
    <property type="protein sequence ID" value="GEU34863.1"/>
    <property type="molecule type" value="Genomic_DNA"/>
</dbReference>
<protein>
    <recommendedName>
        <fullName evidence="3">Xylulose kinase-1</fullName>
    </recommendedName>
</protein>
<evidence type="ECO:0008006" key="3">
    <source>
        <dbReference type="Google" id="ProtNLM"/>
    </source>
</evidence>
<evidence type="ECO:0000313" key="2">
    <source>
        <dbReference type="EMBL" id="GEU34863.1"/>
    </source>
</evidence>
<proteinExistence type="predicted"/>